<comment type="caution">
    <text evidence="2">The sequence shown here is derived from an EMBL/GenBank/DDBJ whole genome shotgun (WGS) entry which is preliminary data.</text>
</comment>
<gene>
    <name evidence="2" type="ORF">J2X26_000923</name>
</gene>
<proteinExistence type="predicted"/>
<keyword evidence="3" id="KW-1185">Reference proteome</keyword>
<keyword evidence="1" id="KW-0732">Signal</keyword>
<feature type="signal peptide" evidence="1">
    <location>
        <begin position="1"/>
        <end position="30"/>
    </location>
</feature>
<evidence type="ECO:0000256" key="1">
    <source>
        <dbReference type="SAM" id="SignalP"/>
    </source>
</evidence>
<dbReference type="Proteomes" id="UP001239626">
    <property type="component" value="Unassembled WGS sequence"/>
</dbReference>
<reference evidence="2 3" key="1">
    <citation type="submission" date="2023-07" db="EMBL/GenBank/DDBJ databases">
        <title>Sorghum-associated microbial communities from plants grown in Nebraska, USA.</title>
        <authorList>
            <person name="Schachtman D."/>
        </authorList>
    </citation>
    <scope>NUCLEOTIDE SEQUENCE [LARGE SCALE GENOMIC DNA]</scope>
    <source>
        <strain evidence="2 3">BE332</strain>
    </source>
</reference>
<dbReference type="EMBL" id="JAUSVB010000001">
    <property type="protein sequence ID" value="MDQ0372626.1"/>
    <property type="molecule type" value="Genomic_DNA"/>
</dbReference>
<dbReference type="RefSeq" id="WP_307490212.1">
    <property type="nucleotide sequence ID" value="NZ_JAUSVB010000001.1"/>
</dbReference>
<sequence>MSALRSRVLHSTLVAGATFVLAGLAVPANAAPERGDDFGPIPFAAGEGCEFPFAVSGTGGLVNTHTNGEVITTTGRGSALTFTNPATGAVFATPSTGSNQRVTPLPDGTDLVVSTGNFVIILFSTDPGGPSTTLHHGRVVYIDDNGEFTILSSAGSETDVCAALSS</sequence>
<protein>
    <submittedName>
        <fullName evidence="2">Uncharacterized protein</fullName>
    </submittedName>
</protein>
<organism evidence="2 3">
    <name type="scientific">Cellulomonas humilata</name>
    <dbReference type="NCBI Taxonomy" id="144055"/>
    <lineage>
        <taxon>Bacteria</taxon>
        <taxon>Bacillati</taxon>
        <taxon>Actinomycetota</taxon>
        <taxon>Actinomycetes</taxon>
        <taxon>Micrococcales</taxon>
        <taxon>Cellulomonadaceae</taxon>
        <taxon>Cellulomonas</taxon>
    </lineage>
</organism>
<feature type="chain" id="PRO_5046509952" evidence="1">
    <location>
        <begin position="31"/>
        <end position="166"/>
    </location>
</feature>
<evidence type="ECO:0000313" key="3">
    <source>
        <dbReference type="Proteomes" id="UP001239626"/>
    </source>
</evidence>
<evidence type="ECO:0000313" key="2">
    <source>
        <dbReference type="EMBL" id="MDQ0372626.1"/>
    </source>
</evidence>
<name>A0ABU0EBJ6_9CELL</name>
<accession>A0ABU0EBJ6</accession>